<dbReference type="EMBL" id="JARBDR010000328">
    <property type="protein sequence ID" value="KAJ8316104.1"/>
    <property type="molecule type" value="Genomic_DNA"/>
</dbReference>
<sequence>MLSLTGAQRLTIYYVGDPTVAQETPPKGALLKRRDGRYQPVTKDATMADILAADTCESRHNREFLLIGDAKCTLEYPEVESFVFENGAKFWCYFCTEEIHKHQQLGTCTLKYGGLLDHIASKDHQQKTIRFFRDNRVDEKQHKTGDFILDSDQTNSFKEKAELCIRKFEQKQEEEIQKGAQNIYNTAIKSRYIHQSGYQQSLSEQKFSARTQGSSTNQKGRRFVRSTISAYGEGLTFIGVQHVDEEEGNVHTGGVPPWLRPDTDEGDTQKREIGPTVLDFKRHVEQEKKKKLPACRVGAKFDHKTPTSSQWLPSFGRVWNHGRRQQSKSFFEKQNKTQQIRSDFGWSKFDKDSESTVQSHVVPYKRRKMATEISGDSVSTKLHNGGDYYTSQTDLFTKTQNLSQHMEFSSSVSSHSIQQTINNSMFGNGYHDSLELSKTFNSTEQKIGYDETALSRYKSQSNAWHKEGQSYIQKDKNVKSEVCGGSGSEFQKIAIKPYIFIIYKIEFMIFIIYKIQFMIFIIYKIQFMIFIIYKIEFM</sequence>
<comment type="caution">
    <text evidence="3">The sequence shown here is derived from an EMBL/GenBank/DDBJ whole genome shotgun (WGS) entry which is preliminary data.</text>
</comment>
<organism evidence="3 4">
    <name type="scientific">Tegillarca granosa</name>
    <name type="common">Malaysian cockle</name>
    <name type="synonym">Anadara granosa</name>
    <dbReference type="NCBI Taxonomy" id="220873"/>
    <lineage>
        <taxon>Eukaryota</taxon>
        <taxon>Metazoa</taxon>
        <taxon>Spiralia</taxon>
        <taxon>Lophotrochozoa</taxon>
        <taxon>Mollusca</taxon>
        <taxon>Bivalvia</taxon>
        <taxon>Autobranchia</taxon>
        <taxon>Pteriomorphia</taxon>
        <taxon>Arcoida</taxon>
        <taxon>Arcoidea</taxon>
        <taxon>Arcidae</taxon>
        <taxon>Tegillarca</taxon>
    </lineage>
</organism>
<keyword evidence="2" id="KW-0472">Membrane</keyword>
<feature type="transmembrane region" description="Helical" evidence="2">
    <location>
        <begin position="507"/>
        <end position="533"/>
    </location>
</feature>
<evidence type="ECO:0000313" key="4">
    <source>
        <dbReference type="Proteomes" id="UP001217089"/>
    </source>
</evidence>
<dbReference type="PANTHER" id="PTHR31198">
    <property type="entry name" value="COILED-COIL DOMAIN-CONTAINING PROTEIN 84"/>
    <property type="match status" value="1"/>
</dbReference>
<evidence type="ECO:0000313" key="3">
    <source>
        <dbReference type="EMBL" id="KAJ8316104.1"/>
    </source>
</evidence>
<protein>
    <submittedName>
        <fullName evidence="3">Uncharacterized protein</fullName>
    </submittedName>
</protein>
<dbReference type="PANTHER" id="PTHR31198:SF1">
    <property type="entry name" value="CENTROSOMAL AT-AC SPLICING FACTOR"/>
    <property type="match status" value="1"/>
</dbReference>
<evidence type="ECO:0000256" key="1">
    <source>
        <dbReference type="SAM" id="MobiDB-lite"/>
    </source>
</evidence>
<keyword evidence="2" id="KW-0812">Transmembrane</keyword>
<feature type="non-terminal residue" evidence="3">
    <location>
        <position position="538"/>
    </location>
</feature>
<evidence type="ECO:0000256" key="2">
    <source>
        <dbReference type="SAM" id="Phobius"/>
    </source>
</evidence>
<gene>
    <name evidence="3" type="ORF">KUTeg_006118</name>
</gene>
<proteinExistence type="predicted"/>
<keyword evidence="2" id="KW-1133">Transmembrane helix</keyword>
<reference evidence="3 4" key="1">
    <citation type="submission" date="2022-12" db="EMBL/GenBank/DDBJ databases">
        <title>Chromosome-level genome of Tegillarca granosa.</title>
        <authorList>
            <person name="Kim J."/>
        </authorList>
    </citation>
    <scope>NUCLEOTIDE SEQUENCE [LARGE SCALE GENOMIC DNA]</scope>
    <source>
        <strain evidence="3">Teg-2019</strain>
        <tissue evidence="3">Adductor muscle</tissue>
    </source>
</reference>
<feature type="compositionally biased region" description="Basic and acidic residues" evidence="1">
    <location>
        <begin position="261"/>
        <end position="270"/>
    </location>
</feature>
<keyword evidence="4" id="KW-1185">Reference proteome</keyword>
<dbReference type="Proteomes" id="UP001217089">
    <property type="component" value="Unassembled WGS sequence"/>
</dbReference>
<dbReference type="InterPro" id="IPR028015">
    <property type="entry name" value="CCDC84-like"/>
</dbReference>
<name>A0ABQ9FFK5_TEGGR</name>
<accession>A0ABQ9FFK5</accession>
<dbReference type="Pfam" id="PF14968">
    <property type="entry name" value="CCDC84"/>
    <property type="match status" value="1"/>
</dbReference>
<feature type="region of interest" description="Disordered" evidence="1">
    <location>
        <begin position="247"/>
        <end position="270"/>
    </location>
</feature>